<evidence type="ECO:0000256" key="1">
    <source>
        <dbReference type="ARBA" id="ARBA00004651"/>
    </source>
</evidence>
<dbReference type="NCBIfam" id="TIGR00410">
    <property type="entry name" value="lacE"/>
    <property type="match status" value="1"/>
</dbReference>
<dbReference type="PANTHER" id="PTHR33989:SF4">
    <property type="entry name" value="PTS SYSTEM N,N'-DIACETYLCHITOBIOSE-SPECIFIC EIIC COMPONENT"/>
    <property type="match status" value="1"/>
</dbReference>
<keyword evidence="4" id="KW-0762">Sugar transport</keyword>
<evidence type="ECO:0000259" key="9">
    <source>
        <dbReference type="PROSITE" id="PS51105"/>
    </source>
</evidence>
<dbReference type="PIRSF" id="PIRSF006351">
    <property type="entry name" value="PTS_EIIC-Cellobiose"/>
    <property type="match status" value="1"/>
</dbReference>
<evidence type="ECO:0000256" key="7">
    <source>
        <dbReference type="ARBA" id="ARBA00023136"/>
    </source>
</evidence>
<evidence type="ECO:0000256" key="2">
    <source>
        <dbReference type="ARBA" id="ARBA00022448"/>
    </source>
</evidence>
<feature type="transmembrane region" description="Helical" evidence="8">
    <location>
        <begin position="233"/>
        <end position="265"/>
    </location>
</feature>
<keyword evidence="7 8" id="KW-0472">Membrane</keyword>
<dbReference type="InterPro" id="IPR051088">
    <property type="entry name" value="PTS_Sugar-EIIC/EIIB"/>
</dbReference>
<organism evidence="10">
    <name type="scientific">bioreactor metagenome</name>
    <dbReference type="NCBI Taxonomy" id="1076179"/>
    <lineage>
        <taxon>unclassified sequences</taxon>
        <taxon>metagenomes</taxon>
        <taxon>ecological metagenomes</taxon>
    </lineage>
</organism>
<dbReference type="GO" id="GO:0009401">
    <property type="term" value="P:phosphoenolpyruvate-dependent sugar phosphotransferase system"/>
    <property type="evidence" value="ECO:0007669"/>
    <property type="project" value="InterPro"/>
</dbReference>
<dbReference type="InterPro" id="IPR004501">
    <property type="entry name" value="PTS_EIIC_3"/>
</dbReference>
<feature type="transmembrane region" description="Helical" evidence="8">
    <location>
        <begin position="393"/>
        <end position="413"/>
    </location>
</feature>
<gene>
    <name evidence="10" type="primary">licC_9</name>
    <name evidence="10" type="ORF">SDC9_87685</name>
</gene>
<comment type="subcellular location">
    <subcellularLocation>
        <location evidence="1">Cell membrane</location>
        <topology evidence="1">Multi-pass membrane protein</topology>
    </subcellularLocation>
</comment>
<keyword evidence="3" id="KW-1003">Cell membrane</keyword>
<dbReference type="GO" id="GO:0005886">
    <property type="term" value="C:plasma membrane"/>
    <property type="evidence" value="ECO:0007669"/>
    <property type="project" value="UniProtKB-SubCell"/>
</dbReference>
<keyword evidence="5 8" id="KW-0812">Transmembrane</keyword>
<dbReference type="PROSITE" id="PS51105">
    <property type="entry name" value="PTS_EIIC_TYPE_3"/>
    <property type="match status" value="1"/>
</dbReference>
<proteinExistence type="predicted"/>
<evidence type="ECO:0000256" key="8">
    <source>
        <dbReference type="SAM" id="Phobius"/>
    </source>
</evidence>
<dbReference type="AlphaFoldDB" id="A0A644ZJI2"/>
<sequence length="429" mass="46137">MMEKLQKAMEKTLIPVANRLSSSKVLRAISSGFSMLLPVIMVGAIASLLAGLSIAPYQSFITSIGLKPLIGMVATYTTNMIALYAVFAIGKSMADQLACKDQSFLVGLVTLFMFLLQIPTGVGKGDAAVASAINTTYFGAAGLFTAMILGVTVPLIYNVFITRHIVIKMPDGVPPQIANGFSAILPAGFLTILFVIVRQLCTLTSFGTLNDLIYGILRAPLSTLTQSPWTFALLVLLCNLLWFFGIHGGMVVMPFLSMLYMAPAIENLDALAAGASMPNLLTNTWWFTFVQLGGSGGVIGLAICMFFFAKSDRYKTLGKICILPAMCSISEPIVFGLPLVLNVLLFIPMIVTPLLSFGLSYLLTAIGVLPYLNGLQLSTGTPVLLSGFLTGGWRAAVWQIVLVAMQFAIYFPFFKICDKQAVAEEKVVK</sequence>
<dbReference type="InterPro" id="IPR004796">
    <property type="entry name" value="PTS_IIC_cello"/>
</dbReference>
<keyword evidence="6 8" id="KW-1133">Transmembrane helix</keyword>
<feature type="transmembrane region" description="Helical" evidence="8">
    <location>
        <begin position="33"/>
        <end position="57"/>
    </location>
</feature>
<feature type="transmembrane region" description="Helical" evidence="8">
    <location>
        <begin position="138"/>
        <end position="157"/>
    </location>
</feature>
<evidence type="ECO:0000256" key="6">
    <source>
        <dbReference type="ARBA" id="ARBA00022989"/>
    </source>
</evidence>
<dbReference type="Pfam" id="PF02378">
    <property type="entry name" value="PTS_EIIC"/>
    <property type="match status" value="1"/>
</dbReference>
<evidence type="ECO:0000256" key="4">
    <source>
        <dbReference type="ARBA" id="ARBA00022597"/>
    </source>
</evidence>
<feature type="transmembrane region" description="Helical" evidence="8">
    <location>
        <begin position="102"/>
        <end position="118"/>
    </location>
</feature>
<protein>
    <submittedName>
        <fullName evidence="10">Lichenan permease IIC component</fullName>
    </submittedName>
</protein>
<dbReference type="EMBL" id="VSSQ01009221">
    <property type="protein sequence ID" value="MPM41036.1"/>
    <property type="molecule type" value="Genomic_DNA"/>
</dbReference>
<accession>A0A644ZJI2</accession>
<reference evidence="10" key="1">
    <citation type="submission" date="2019-08" db="EMBL/GenBank/DDBJ databases">
        <authorList>
            <person name="Kucharzyk K."/>
            <person name="Murdoch R.W."/>
            <person name="Higgins S."/>
            <person name="Loffler F."/>
        </authorList>
    </citation>
    <scope>NUCLEOTIDE SEQUENCE</scope>
</reference>
<feature type="transmembrane region" description="Helical" evidence="8">
    <location>
        <begin position="285"/>
        <end position="308"/>
    </location>
</feature>
<evidence type="ECO:0000256" key="5">
    <source>
        <dbReference type="ARBA" id="ARBA00022692"/>
    </source>
</evidence>
<dbReference type="GO" id="GO:1902815">
    <property type="term" value="P:N,N'-diacetylchitobiose import"/>
    <property type="evidence" value="ECO:0007669"/>
    <property type="project" value="TreeGrafter"/>
</dbReference>
<evidence type="ECO:0000313" key="10">
    <source>
        <dbReference type="EMBL" id="MPM41036.1"/>
    </source>
</evidence>
<feature type="transmembrane region" description="Helical" evidence="8">
    <location>
        <begin position="177"/>
        <end position="197"/>
    </location>
</feature>
<evidence type="ECO:0000256" key="3">
    <source>
        <dbReference type="ARBA" id="ARBA00022475"/>
    </source>
</evidence>
<dbReference type="PANTHER" id="PTHR33989">
    <property type="match status" value="1"/>
</dbReference>
<keyword evidence="2" id="KW-0813">Transport</keyword>
<feature type="transmembrane region" description="Helical" evidence="8">
    <location>
        <begin position="320"/>
        <end position="340"/>
    </location>
</feature>
<dbReference type="GO" id="GO:0008982">
    <property type="term" value="F:protein-N(PI)-phosphohistidine-sugar phosphotransferase activity"/>
    <property type="evidence" value="ECO:0007669"/>
    <property type="project" value="InterPro"/>
</dbReference>
<feature type="transmembrane region" description="Helical" evidence="8">
    <location>
        <begin position="69"/>
        <end position="90"/>
    </location>
</feature>
<feature type="domain" description="PTS EIIC type-3" evidence="9">
    <location>
        <begin position="9"/>
        <end position="413"/>
    </location>
</feature>
<name>A0A644ZJI2_9ZZZZ</name>
<dbReference type="InterPro" id="IPR003352">
    <property type="entry name" value="PTS_EIIC"/>
</dbReference>
<feature type="transmembrane region" description="Helical" evidence="8">
    <location>
        <begin position="346"/>
        <end position="372"/>
    </location>
</feature>
<comment type="caution">
    <text evidence="10">The sequence shown here is derived from an EMBL/GenBank/DDBJ whole genome shotgun (WGS) entry which is preliminary data.</text>
</comment>